<feature type="transmembrane region" description="Helical" evidence="2">
    <location>
        <begin position="93"/>
        <end position="115"/>
    </location>
</feature>
<feature type="transmembrane region" description="Helical" evidence="2">
    <location>
        <begin position="51"/>
        <end position="73"/>
    </location>
</feature>
<reference evidence="4" key="1">
    <citation type="journal article" date="2019" name="Int. J. Syst. Evol. Microbiol.">
        <title>The Global Catalogue of Microorganisms (GCM) 10K type strain sequencing project: providing services to taxonomists for standard genome sequencing and annotation.</title>
        <authorList>
            <consortium name="The Broad Institute Genomics Platform"/>
            <consortium name="The Broad Institute Genome Sequencing Center for Infectious Disease"/>
            <person name="Wu L."/>
            <person name="Ma J."/>
        </authorList>
    </citation>
    <scope>NUCLEOTIDE SEQUENCE [LARGE SCALE GENOMIC DNA]</scope>
    <source>
        <strain evidence="4">JCM 6833</strain>
    </source>
</reference>
<dbReference type="PANTHER" id="PTHR37305:SF1">
    <property type="entry name" value="MEMBRANE PROTEIN"/>
    <property type="match status" value="1"/>
</dbReference>
<feature type="transmembrane region" description="Helical" evidence="2">
    <location>
        <begin position="136"/>
        <end position="161"/>
    </location>
</feature>
<evidence type="ECO:0000256" key="1">
    <source>
        <dbReference type="SAM" id="MobiDB-lite"/>
    </source>
</evidence>
<proteinExistence type="predicted"/>
<keyword evidence="2" id="KW-0812">Transmembrane</keyword>
<gene>
    <name evidence="3" type="ORF">GCM10010411_27460</name>
</gene>
<dbReference type="PANTHER" id="PTHR37305">
    <property type="entry name" value="INTEGRAL MEMBRANE PROTEIN-RELATED"/>
    <property type="match status" value="1"/>
</dbReference>
<dbReference type="Proteomes" id="UP001501509">
    <property type="component" value="Unassembled WGS sequence"/>
</dbReference>
<dbReference type="RefSeq" id="WP_344540963.1">
    <property type="nucleotide sequence ID" value="NZ_BAAATD010000003.1"/>
</dbReference>
<accession>A0ABP6C334</accession>
<protein>
    <submittedName>
        <fullName evidence="3">ABC transporter permease subunit</fullName>
    </submittedName>
</protein>
<keyword evidence="2" id="KW-1133">Transmembrane helix</keyword>
<keyword evidence="4" id="KW-1185">Reference proteome</keyword>
<keyword evidence="2" id="KW-0472">Membrane</keyword>
<name>A0ABP6C334_9ACTN</name>
<dbReference type="EMBL" id="BAAATD010000003">
    <property type="protein sequence ID" value="GAA2592883.1"/>
    <property type="molecule type" value="Genomic_DNA"/>
</dbReference>
<evidence type="ECO:0000256" key="2">
    <source>
        <dbReference type="SAM" id="Phobius"/>
    </source>
</evidence>
<evidence type="ECO:0000313" key="4">
    <source>
        <dbReference type="Proteomes" id="UP001501509"/>
    </source>
</evidence>
<evidence type="ECO:0000313" key="3">
    <source>
        <dbReference type="EMBL" id="GAA2592883.1"/>
    </source>
</evidence>
<feature type="transmembrane region" description="Helical" evidence="2">
    <location>
        <begin position="181"/>
        <end position="202"/>
    </location>
</feature>
<sequence length="283" mass="28257">MTVASLTGARARGEHGTGDDTAGGRGGGGGGGLAGAVAAEWTKLWSLRSTWWALAGALGMMALMSVILASSTVSNNTNALTTDDQGVVSVSGIALGATDLVQFVVIALAILVITGEYATGSVRTTLQWVPRRGRMLAAKAAVVAAVVLPAGMVLAAAGTAVAGPLLGRWGRFSAGEAAGDVLAVGVYLALICVFILGVGTVLRSTAGALTTAFLALMAVPMLLENSTVTALGYVSDALPSTAGRHFMGGEAAPYPPAAGLLILAAWTVGSLALGIVVLRRRDA</sequence>
<comment type="caution">
    <text evidence="3">The sequence shown here is derived from an EMBL/GenBank/DDBJ whole genome shotgun (WGS) entry which is preliminary data.</text>
</comment>
<feature type="transmembrane region" description="Helical" evidence="2">
    <location>
        <begin position="254"/>
        <end position="278"/>
    </location>
</feature>
<feature type="transmembrane region" description="Helical" evidence="2">
    <location>
        <begin position="214"/>
        <end position="234"/>
    </location>
</feature>
<organism evidence="3 4">
    <name type="scientific">Actinomadura fulvescens</name>
    <dbReference type="NCBI Taxonomy" id="46160"/>
    <lineage>
        <taxon>Bacteria</taxon>
        <taxon>Bacillati</taxon>
        <taxon>Actinomycetota</taxon>
        <taxon>Actinomycetes</taxon>
        <taxon>Streptosporangiales</taxon>
        <taxon>Thermomonosporaceae</taxon>
        <taxon>Actinomadura</taxon>
    </lineage>
</organism>
<feature type="region of interest" description="Disordered" evidence="1">
    <location>
        <begin position="1"/>
        <end position="28"/>
    </location>
</feature>